<evidence type="ECO:0000313" key="2">
    <source>
        <dbReference type="EMBL" id="KFM73911.1"/>
    </source>
</evidence>
<reference evidence="2 3" key="1">
    <citation type="submission" date="2013-11" db="EMBL/GenBank/DDBJ databases">
        <title>Genome sequencing of Stegodyphus mimosarum.</title>
        <authorList>
            <person name="Bechsgaard J."/>
        </authorList>
    </citation>
    <scope>NUCLEOTIDE SEQUENCE [LARGE SCALE GENOMIC DNA]</scope>
</reference>
<feature type="chain" id="PRO_5001830387" description="Nerve growth factor-related domain-containing protein" evidence="1">
    <location>
        <begin position="20"/>
        <end position="247"/>
    </location>
</feature>
<gene>
    <name evidence="2" type="ORF">X975_20414</name>
</gene>
<feature type="non-terminal residue" evidence="2">
    <location>
        <position position="247"/>
    </location>
</feature>
<dbReference type="AlphaFoldDB" id="A0A087U972"/>
<dbReference type="Proteomes" id="UP000054359">
    <property type="component" value="Unassembled WGS sequence"/>
</dbReference>
<dbReference type="OrthoDB" id="10040891at2759"/>
<evidence type="ECO:0008006" key="4">
    <source>
        <dbReference type="Google" id="ProtNLM"/>
    </source>
</evidence>
<evidence type="ECO:0000313" key="3">
    <source>
        <dbReference type="Proteomes" id="UP000054359"/>
    </source>
</evidence>
<accession>A0A087U972</accession>
<proteinExistence type="predicted"/>
<evidence type="ECO:0000256" key="1">
    <source>
        <dbReference type="SAM" id="SignalP"/>
    </source>
</evidence>
<dbReference type="SUPFAM" id="SSF57501">
    <property type="entry name" value="Cystine-knot cytokines"/>
    <property type="match status" value="1"/>
</dbReference>
<protein>
    <recommendedName>
        <fullName evidence="4">Nerve growth factor-related domain-containing protein</fullName>
    </recommendedName>
</protein>
<sequence length="247" mass="29063">MIMGLFHLLITCYAVASQALPTVVTNSNLYPHHFSSGVVQLIIEAYTEQILREMETRPEFKLTETQYTLLRQRMRDLYDHIRLHPALNQKYLWVGKERPQIDPDVGTPLQAEHLMRSSSKRKRYLNNDSDDGELKANQKRVSFPAEEICKTHRLWEQINNTHDFYDNEVQVIQDSVQQYVFSYRCVTETGPCIGISPLYDSECTERYGWMYMYYRRIDDPFRTPQWGFVAAPHHCACKITPKYIPDS</sequence>
<keyword evidence="1" id="KW-0732">Signal</keyword>
<feature type="signal peptide" evidence="1">
    <location>
        <begin position="1"/>
        <end position="19"/>
    </location>
</feature>
<name>A0A087U972_STEMI</name>
<keyword evidence="3" id="KW-1185">Reference proteome</keyword>
<dbReference type="InterPro" id="IPR029034">
    <property type="entry name" value="Cystine-knot_cytokine"/>
</dbReference>
<dbReference type="EMBL" id="KK118806">
    <property type="protein sequence ID" value="KFM73911.1"/>
    <property type="molecule type" value="Genomic_DNA"/>
</dbReference>
<dbReference type="Gene3D" id="2.10.90.10">
    <property type="entry name" value="Cystine-knot cytokines"/>
    <property type="match status" value="1"/>
</dbReference>
<organism evidence="2 3">
    <name type="scientific">Stegodyphus mimosarum</name>
    <name type="common">African social velvet spider</name>
    <dbReference type="NCBI Taxonomy" id="407821"/>
    <lineage>
        <taxon>Eukaryota</taxon>
        <taxon>Metazoa</taxon>
        <taxon>Ecdysozoa</taxon>
        <taxon>Arthropoda</taxon>
        <taxon>Chelicerata</taxon>
        <taxon>Arachnida</taxon>
        <taxon>Araneae</taxon>
        <taxon>Araneomorphae</taxon>
        <taxon>Entelegynae</taxon>
        <taxon>Eresoidea</taxon>
        <taxon>Eresidae</taxon>
        <taxon>Stegodyphus</taxon>
    </lineage>
</organism>
<dbReference type="OMA" id="WVGKGKP"/>